<evidence type="ECO:0000313" key="5">
    <source>
        <dbReference type="Proteomes" id="UP001150942"/>
    </source>
</evidence>
<dbReference type="AlphaFoldDB" id="A0A9W9T831"/>
<dbReference type="InterPro" id="IPR051159">
    <property type="entry name" value="Hexapeptide_acetyltransf"/>
</dbReference>
<comment type="similarity">
    <text evidence="1">Belongs to the transferase hexapeptide repeat family.</text>
</comment>
<evidence type="ECO:0000256" key="1">
    <source>
        <dbReference type="ARBA" id="ARBA00007274"/>
    </source>
</evidence>
<evidence type="ECO:0000259" key="3">
    <source>
        <dbReference type="SMART" id="SM01266"/>
    </source>
</evidence>
<dbReference type="EMBL" id="JAPQKQ010000001">
    <property type="protein sequence ID" value="KAJ5213048.1"/>
    <property type="molecule type" value="Genomic_DNA"/>
</dbReference>
<dbReference type="SUPFAM" id="SSF51161">
    <property type="entry name" value="Trimeric LpxA-like enzymes"/>
    <property type="match status" value="1"/>
</dbReference>
<comment type="caution">
    <text evidence="4">The sequence shown here is derived from an EMBL/GenBank/DDBJ whole genome shotgun (WGS) entry which is preliminary data.</text>
</comment>
<dbReference type="SMART" id="SM01266">
    <property type="entry name" value="Mac"/>
    <property type="match status" value="1"/>
</dbReference>
<dbReference type="GO" id="GO:0008374">
    <property type="term" value="F:O-acyltransferase activity"/>
    <property type="evidence" value="ECO:0007669"/>
    <property type="project" value="TreeGrafter"/>
</dbReference>
<dbReference type="InterPro" id="IPR011004">
    <property type="entry name" value="Trimer_LpxA-like_sf"/>
</dbReference>
<dbReference type="OrthoDB" id="25818at2759"/>
<evidence type="ECO:0000256" key="2">
    <source>
        <dbReference type="ARBA" id="ARBA00022679"/>
    </source>
</evidence>
<proteinExistence type="inferred from homology"/>
<sequence length="221" mass="24674">MAATAKRPEIIELSRDLRGIPQCEDYDHMISGMMYNPNTPKLLEARHKCRGLAANYNNLDTQTITSDQIFEKRLELLRKLVGKVGDGTFIEPPFLPDYGCNTIIGSNCFINWNVTILDTSLVVIGDRVQIGTGASIFTAGHDTSVLSRQKFVEFGHPDIPAYSVAVGSPCRVKKTIQSAEKEEQDPNNPYRDLVRQDQFVLNHCTCALSMKHRQTSETGTI</sequence>
<reference evidence="4" key="1">
    <citation type="submission" date="2022-11" db="EMBL/GenBank/DDBJ databases">
        <authorList>
            <person name="Petersen C."/>
        </authorList>
    </citation>
    <scope>NUCLEOTIDE SEQUENCE</scope>
    <source>
        <strain evidence="4">IBT 20477</strain>
    </source>
</reference>
<dbReference type="Gene3D" id="2.160.10.10">
    <property type="entry name" value="Hexapeptide repeat proteins"/>
    <property type="match status" value="1"/>
</dbReference>
<accession>A0A9W9T831</accession>
<reference evidence="4" key="2">
    <citation type="journal article" date="2023" name="IMA Fungus">
        <title>Comparative genomic study of the Penicillium genus elucidates a diverse pangenome and 15 lateral gene transfer events.</title>
        <authorList>
            <person name="Petersen C."/>
            <person name="Sorensen T."/>
            <person name="Nielsen M.R."/>
            <person name="Sondergaard T.E."/>
            <person name="Sorensen J.L."/>
            <person name="Fitzpatrick D.A."/>
            <person name="Frisvad J.C."/>
            <person name="Nielsen K.L."/>
        </authorList>
    </citation>
    <scope>NUCLEOTIDE SEQUENCE</scope>
    <source>
        <strain evidence="4">IBT 20477</strain>
    </source>
</reference>
<dbReference type="Proteomes" id="UP001150942">
    <property type="component" value="Unassembled WGS sequence"/>
</dbReference>
<gene>
    <name evidence="4" type="ORF">N7449_000217</name>
</gene>
<name>A0A9W9T831_9EURO</name>
<protein>
    <recommendedName>
        <fullName evidence="3">Maltose/galactoside acetyltransferase domain-containing protein</fullName>
    </recommendedName>
</protein>
<dbReference type="Pfam" id="PF12464">
    <property type="entry name" value="Mac"/>
    <property type="match status" value="1"/>
</dbReference>
<feature type="domain" description="Maltose/galactoside acetyltransferase" evidence="3">
    <location>
        <begin position="26"/>
        <end position="86"/>
    </location>
</feature>
<keyword evidence="5" id="KW-1185">Reference proteome</keyword>
<dbReference type="PANTHER" id="PTHR23416">
    <property type="entry name" value="SIALIC ACID SYNTHASE-RELATED"/>
    <property type="match status" value="1"/>
</dbReference>
<dbReference type="PANTHER" id="PTHR23416:SF23">
    <property type="entry name" value="ACETYLTRANSFERASE C18B11.09C-RELATED"/>
    <property type="match status" value="1"/>
</dbReference>
<dbReference type="InterPro" id="IPR024688">
    <property type="entry name" value="Mac_dom"/>
</dbReference>
<evidence type="ECO:0000313" key="4">
    <source>
        <dbReference type="EMBL" id="KAJ5213048.1"/>
    </source>
</evidence>
<organism evidence="4 5">
    <name type="scientific">Penicillium cf. viridicatum</name>
    <dbReference type="NCBI Taxonomy" id="2972119"/>
    <lineage>
        <taxon>Eukaryota</taxon>
        <taxon>Fungi</taxon>
        <taxon>Dikarya</taxon>
        <taxon>Ascomycota</taxon>
        <taxon>Pezizomycotina</taxon>
        <taxon>Eurotiomycetes</taxon>
        <taxon>Eurotiomycetidae</taxon>
        <taxon>Eurotiales</taxon>
        <taxon>Aspergillaceae</taxon>
        <taxon>Penicillium</taxon>
    </lineage>
</organism>
<dbReference type="GO" id="GO:0016407">
    <property type="term" value="F:acetyltransferase activity"/>
    <property type="evidence" value="ECO:0007669"/>
    <property type="project" value="InterPro"/>
</dbReference>
<keyword evidence="2" id="KW-0808">Transferase</keyword>